<dbReference type="InterPro" id="IPR050490">
    <property type="entry name" value="Bact_solute-bd_prot1"/>
</dbReference>
<dbReference type="Proteomes" id="UP000627292">
    <property type="component" value="Unassembled WGS sequence"/>
</dbReference>
<dbReference type="SUPFAM" id="SSF53850">
    <property type="entry name" value="Periplasmic binding protein-like II"/>
    <property type="match status" value="1"/>
</dbReference>
<reference evidence="3" key="1">
    <citation type="journal article" date="2014" name="Int. J. Syst. Evol. Microbiol.">
        <title>Complete genome sequence of Corynebacterium casei LMG S-19264T (=DSM 44701T), isolated from a smear-ripened cheese.</title>
        <authorList>
            <consortium name="US DOE Joint Genome Institute (JGI-PGF)"/>
            <person name="Walter F."/>
            <person name="Albersmeier A."/>
            <person name="Kalinowski J."/>
            <person name="Ruckert C."/>
        </authorList>
    </citation>
    <scope>NUCLEOTIDE SEQUENCE</scope>
    <source>
        <strain evidence="3">CGMCC 1.15290</strain>
    </source>
</reference>
<dbReference type="AlphaFoldDB" id="A0A917IQN5"/>
<name>A0A917IQN5_9BACT</name>
<evidence type="ECO:0008006" key="5">
    <source>
        <dbReference type="Google" id="ProtNLM"/>
    </source>
</evidence>
<dbReference type="Pfam" id="PF01547">
    <property type="entry name" value="SBP_bac_1"/>
    <property type="match status" value="1"/>
</dbReference>
<evidence type="ECO:0000256" key="1">
    <source>
        <dbReference type="ARBA" id="ARBA00004418"/>
    </source>
</evidence>
<evidence type="ECO:0000313" key="4">
    <source>
        <dbReference type="Proteomes" id="UP000627292"/>
    </source>
</evidence>
<comment type="similarity">
    <text evidence="2">Belongs to the bacterial solute-binding protein 1 family.</text>
</comment>
<comment type="subcellular location">
    <subcellularLocation>
        <location evidence="1">Periplasm</location>
    </subcellularLocation>
</comment>
<proteinExistence type="inferred from homology"/>
<comment type="caution">
    <text evidence="3">The sequence shown here is derived from an EMBL/GenBank/DDBJ whole genome shotgun (WGS) entry which is preliminary data.</text>
</comment>
<protein>
    <recommendedName>
        <fullName evidence="5">Extracellular solute-binding protein</fullName>
    </recommendedName>
</protein>
<dbReference type="RefSeq" id="WP_188950692.1">
    <property type="nucleotide sequence ID" value="NZ_BMIB01000001.1"/>
</dbReference>
<evidence type="ECO:0000256" key="2">
    <source>
        <dbReference type="ARBA" id="ARBA00008520"/>
    </source>
</evidence>
<accession>A0A917IQN5</accession>
<dbReference type="GO" id="GO:0042597">
    <property type="term" value="C:periplasmic space"/>
    <property type="evidence" value="ECO:0007669"/>
    <property type="project" value="UniProtKB-SubCell"/>
</dbReference>
<gene>
    <name evidence="3" type="ORF">GCM10011379_08110</name>
</gene>
<evidence type="ECO:0000313" key="3">
    <source>
        <dbReference type="EMBL" id="GGH60355.1"/>
    </source>
</evidence>
<dbReference type="InterPro" id="IPR006059">
    <property type="entry name" value="SBP"/>
</dbReference>
<organism evidence="3 4">
    <name type="scientific">Filimonas zeae</name>
    <dbReference type="NCBI Taxonomy" id="1737353"/>
    <lineage>
        <taxon>Bacteria</taxon>
        <taxon>Pseudomonadati</taxon>
        <taxon>Bacteroidota</taxon>
        <taxon>Chitinophagia</taxon>
        <taxon>Chitinophagales</taxon>
        <taxon>Chitinophagaceae</taxon>
        <taxon>Filimonas</taxon>
    </lineage>
</organism>
<sequence length="390" mass="43944">MPKVVLKGITWGHSRGITPLLAASQRFTELHPDVEIVWKKRTLQEFADLPIENLIRQYDLLIIDHPWVGFAADAKCVLPLDRYLSKEYMADQAAHTVGQSHESYNIDGHQWALAIDAATPAASYRADLLEKHNTPVPATWQDVLDLAKEGKVAAPAIPIDLLMNFYMFCLAHGREPFTNTHEVIDNATGILALETMRELYSLLPKEQFKFNPIAVAEAMSKTDKYWYCPFAYCYSNYARKGYADKLLTYTDLVSFGKTGLLRSTIGGTGLAVSLYSQHPKIAVQFAEKVVSPGFQSTFYTQHGGQPGHGLAWADEEANRLTNNFFRSVLPTMERGYMRPRYNGYLHFQDHAGDPIQAYLQYGGNPEVVLEQINAIYAKSLQNNKLFKQSI</sequence>
<dbReference type="PANTHER" id="PTHR43649">
    <property type="entry name" value="ARABINOSE-BINDING PROTEIN-RELATED"/>
    <property type="match status" value="1"/>
</dbReference>
<dbReference type="Gene3D" id="3.40.190.10">
    <property type="entry name" value="Periplasmic binding protein-like II"/>
    <property type="match status" value="2"/>
</dbReference>
<keyword evidence="4" id="KW-1185">Reference proteome</keyword>
<dbReference type="EMBL" id="BMIB01000001">
    <property type="protein sequence ID" value="GGH60355.1"/>
    <property type="molecule type" value="Genomic_DNA"/>
</dbReference>
<dbReference type="PANTHER" id="PTHR43649:SF12">
    <property type="entry name" value="DIACETYLCHITOBIOSE BINDING PROTEIN DASA"/>
    <property type="match status" value="1"/>
</dbReference>
<reference evidence="3" key="2">
    <citation type="submission" date="2020-09" db="EMBL/GenBank/DDBJ databases">
        <authorList>
            <person name="Sun Q."/>
            <person name="Zhou Y."/>
        </authorList>
    </citation>
    <scope>NUCLEOTIDE SEQUENCE</scope>
    <source>
        <strain evidence="3">CGMCC 1.15290</strain>
    </source>
</reference>